<dbReference type="RefSeq" id="WP_089897579.1">
    <property type="nucleotide sequence ID" value="NZ_FOJG01000002.1"/>
</dbReference>
<sequence>MSNSPLVIERTFDAPVKAVWDAITDNKKIRQWYFDIADFKPQIGFEFTFTVEMNERQFVHLCKITDVITGKKLSYTWQYQGVAGSSEVIWELSPEGDKTKLKLTHKGIHSFPYATDRAFVPESFSNGWHHFLDKALPAYLEKEKVTV</sequence>
<dbReference type="Pfam" id="PF08327">
    <property type="entry name" value="AHSA1"/>
    <property type="match status" value="1"/>
</dbReference>
<name>A0A1I0S6Y2_9BACT</name>
<comment type="similarity">
    <text evidence="1">Belongs to the AHA1 family.</text>
</comment>
<proteinExistence type="inferred from homology"/>
<feature type="domain" description="Activator of Hsp90 ATPase homologue 1/2-like C-terminal" evidence="2">
    <location>
        <begin position="13"/>
        <end position="141"/>
    </location>
</feature>
<dbReference type="Proteomes" id="UP000199310">
    <property type="component" value="Unassembled WGS sequence"/>
</dbReference>
<dbReference type="SUPFAM" id="SSF55961">
    <property type="entry name" value="Bet v1-like"/>
    <property type="match status" value="1"/>
</dbReference>
<evidence type="ECO:0000313" key="3">
    <source>
        <dbReference type="EMBL" id="SEW51109.1"/>
    </source>
</evidence>
<protein>
    <submittedName>
        <fullName evidence="3">Uncharacterized conserved protein YndB, AHSA1/START domain</fullName>
    </submittedName>
</protein>
<evidence type="ECO:0000313" key="4">
    <source>
        <dbReference type="Proteomes" id="UP000199310"/>
    </source>
</evidence>
<organism evidence="3 4">
    <name type="scientific">Chitinophaga arvensicola</name>
    <dbReference type="NCBI Taxonomy" id="29529"/>
    <lineage>
        <taxon>Bacteria</taxon>
        <taxon>Pseudomonadati</taxon>
        <taxon>Bacteroidota</taxon>
        <taxon>Chitinophagia</taxon>
        <taxon>Chitinophagales</taxon>
        <taxon>Chitinophagaceae</taxon>
        <taxon>Chitinophaga</taxon>
    </lineage>
</organism>
<keyword evidence="4" id="KW-1185">Reference proteome</keyword>
<evidence type="ECO:0000259" key="2">
    <source>
        <dbReference type="Pfam" id="PF08327"/>
    </source>
</evidence>
<dbReference type="STRING" id="29529.SAMN04488122_4133"/>
<reference evidence="4" key="1">
    <citation type="submission" date="2016-10" db="EMBL/GenBank/DDBJ databases">
        <authorList>
            <person name="Varghese N."/>
            <person name="Submissions S."/>
        </authorList>
    </citation>
    <scope>NUCLEOTIDE SEQUENCE [LARGE SCALE GENOMIC DNA]</scope>
    <source>
        <strain evidence="4">DSM 3695</strain>
    </source>
</reference>
<accession>A0A1I0S6Y2</accession>
<dbReference type="InterPro" id="IPR013538">
    <property type="entry name" value="ASHA1/2-like_C"/>
</dbReference>
<gene>
    <name evidence="3" type="ORF">SAMN04488122_4133</name>
</gene>
<evidence type="ECO:0000256" key="1">
    <source>
        <dbReference type="ARBA" id="ARBA00006817"/>
    </source>
</evidence>
<dbReference type="InterPro" id="IPR023393">
    <property type="entry name" value="START-like_dom_sf"/>
</dbReference>
<dbReference type="OrthoDB" id="2355173at2"/>
<dbReference type="Gene3D" id="3.30.530.20">
    <property type="match status" value="1"/>
</dbReference>
<dbReference type="AlphaFoldDB" id="A0A1I0S6Y2"/>
<dbReference type="EMBL" id="FOJG01000002">
    <property type="protein sequence ID" value="SEW51109.1"/>
    <property type="molecule type" value="Genomic_DNA"/>
</dbReference>